<gene>
    <name evidence="5" type="ORF">FOA43_003575</name>
</gene>
<dbReference type="AlphaFoldDB" id="A0A875S956"/>
<dbReference type="OrthoDB" id="413008at2759"/>
<feature type="region of interest" description="Disordered" evidence="2">
    <location>
        <begin position="487"/>
        <end position="521"/>
    </location>
</feature>
<dbReference type="EMBL" id="CP064815">
    <property type="protein sequence ID" value="QPG76189.1"/>
    <property type="molecule type" value="Genomic_DNA"/>
</dbReference>
<feature type="transmembrane region" description="Helical" evidence="3">
    <location>
        <begin position="793"/>
        <end position="814"/>
    </location>
</feature>
<dbReference type="PANTHER" id="PTHR31082:SF4">
    <property type="entry name" value="PHEROMONE-REGULATED MEMBRANE PROTEIN 10"/>
    <property type="match status" value="1"/>
</dbReference>
<reference evidence="5" key="1">
    <citation type="submission" date="2020-10" db="EMBL/GenBank/DDBJ databases">
        <authorList>
            <person name="Roach M.J.R."/>
        </authorList>
    </citation>
    <scope>NUCLEOTIDE SEQUENCE</scope>
    <source>
        <strain evidence="5">CBS 1945</strain>
    </source>
</reference>
<keyword evidence="3" id="KW-0472">Membrane</keyword>
<feature type="transmembrane region" description="Helical" evidence="3">
    <location>
        <begin position="887"/>
        <end position="904"/>
    </location>
</feature>
<feature type="transmembrane region" description="Helical" evidence="3">
    <location>
        <begin position="916"/>
        <end position="936"/>
    </location>
</feature>
<feature type="domain" description="Threonine/serine exporter-like N-terminal" evidence="4">
    <location>
        <begin position="571"/>
        <end position="813"/>
    </location>
</feature>
<evidence type="ECO:0000256" key="1">
    <source>
        <dbReference type="ARBA" id="ARBA00034125"/>
    </source>
</evidence>
<feature type="transmembrane region" description="Helical" evidence="3">
    <location>
        <begin position="760"/>
        <end position="781"/>
    </location>
</feature>
<feature type="compositionally biased region" description="Acidic residues" evidence="2">
    <location>
        <begin position="174"/>
        <end position="189"/>
    </location>
</feature>
<feature type="region of interest" description="Disordered" evidence="2">
    <location>
        <begin position="166"/>
        <end position="217"/>
    </location>
</feature>
<accession>A0A875S956</accession>
<dbReference type="PANTHER" id="PTHR31082">
    <property type="entry name" value="PHEROMONE-REGULATED MEMBRANE PROTEIN 10"/>
    <property type="match status" value="1"/>
</dbReference>
<feature type="transmembrane region" description="Helical" evidence="3">
    <location>
        <begin position="858"/>
        <end position="875"/>
    </location>
</feature>
<proteinExistence type="inferred from homology"/>
<dbReference type="RefSeq" id="XP_038779754.1">
    <property type="nucleotide sequence ID" value="XM_038923826.1"/>
</dbReference>
<feature type="compositionally biased region" description="Polar residues" evidence="2">
    <location>
        <begin position="456"/>
        <end position="466"/>
    </location>
</feature>
<feature type="compositionally biased region" description="Basic residues" evidence="2">
    <location>
        <begin position="421"/>
        <end position="431"/>
    </location>
</feature>
<sequence length="1007" mass="111524">MTHFIYCIVYHISLLNTENMAKSRTLGSPTDSEASSVESSKSKRLRSNKPRFKLNSRFQSTAIQGIPIPEDDEHDADFYHPVFPTFKPKQGQDSKTGTYTENEKIITPHDPMPLKNEGSGIGSSSEFVQEIERDFDEGFDRDTAGNEAQQHYQGIHKKIVSNHLQPFSSNGFEESSDDISTEEEDEDNADLSRIKKLNSSSSIERTASQRSERSRRDIILKKIRTGLSFGGGNDNKPIESIEKDISDMDSVPSIHKSGGLFRRLFGLNEAPIGGGMVPGGISSSTPHHIEDEESRLEGTDPTNEFEDEAKLLVNSIFRNKRKTMSSELDSSASLDDSTLLQQAIAHDEFDDLANDSELDIDIPESVAQKPRKLRRGIASSLLSLYNNMPGGRHQQKSHHEGKQIESDVFSHTNASDEDFRGRRRQKSHAGKRMLSGLRIGHRSSSSLPKTFHSRRNSSSDGTTDTIELQNLSRVELLKGDAVTTLEANVESSNNSDRKDSPIRLPQFSRKKDGKVEFSSETGAPLEGEAEEYLNEYQNMKKRRKNLKHRFHQENTARITVHIADVLQRQMFILTLCKAFMRYGAPTHRLEEYMTMTARVLEIDGSFIYFPGCMLVSFGDASTRTTEMRLVRCAEGLDLGRLDEAHEIYKNVVHDREGVQEATEALEAMMARKPHFSSWICILMYAFSSAMVAPWAFGGSWKDLPICFAVGLVIGFLQFVICPRSPLYSSLFEVSASIASSFMARAIGSVNGGQTFCYASIVQSSLALILPGYIILCGSLELQSRNIVAGSVRMFYAFIYSLLLSFGITLGAALYGWIDSNATSAAVCTSNIDPWWRFLFIPGFTIGIALANQASWGQLPIMTFISGSGYVVNYFSSKHFKNATELSATLGCFVIGLVSNLYSRMMKSFSKYLSRSSFMTVSLMLPGIFVQVPSGVASQGSVLMGLSTANDIVNSNTTKTSVTNTSSLGSMAFGLLMIEVALGISVGLYMSTVVVYPFGKKRTGLFTL</sequence>
<feature type="transmembrane region" description="Helical" evidence="3">
    <location>
        <begin position="970"/>
        <end position="997"/>
    </location>
</feature>
<dbReference type="Proteomes" id="UP000662931">
    <property type="component" value="Chromosome 4"/>
</dbReference>
<evidence type="ECO:0000313" key="5">
    <source>
        <dbReference type="EMBL" id="QPG76189.1"/>
    </source>
</evidence>
<feature type="region of interest" description="Disordered" evidence="2">
    <location>
        <begin position="385"/>
        <end position="466"/>
    </location>
</feature>
<feature type="compositionally biased region" description="Basic residues" evidence="2">
    <location>
        <begin position="42"/>
        <end position="51"/>
    </location>
</feature>
<evidence type="ECO:0000256" key="2">
    <source>
        <dbReference type="SAM" id="MobiDB-lite"/>
    </source>
</evidence>
<feature type="compositionally biased region" description="Polar residues" evidence="2">
    <location>
        <begin position="197"/>
        <end position="209"/>
    </location>
</feature>
<feature type="transmembrane region" description="Helical" evidence="3">
    <location>
        <begin position="703"/>
        <end position="720"/>
    </location>
</feature>
<feature type="region of interest" description="Disordered" evidence="2">
    <location>
        <begin position="23"/>
        <end position="51"/>
    </location>
</feature>
<dbReference type="GeneID" id="62196975"/>
<evidence type="ECO:0000313" key="6">
    <source>
        <dbReference type="Proteomes" id="UP000662931"/>
    </source>
</evidence>
<comment type="similarity">
    <text evidence="1">Belongs to the ThrE exporter (TC 2.A.79) family.</text>
</comment>
<dbReference type="GO" id="GO:0022857">
    <property type="term" value="F:transmembrane transporter activity"/>
    <property type="evidence" value="ECO:0007669"/>
    <property type="project" value="InterPro"/>
</dbReference>
<keyword evidence="3" id="KW-1133">Transmembrane helix</keyword>
<evidence type="ECO:0000259" key="4">
    <source>
        <dbReference type="Pfam" id="PF06738"/>
    </source>
</evidence>
<keyword evidence="3" id="KW-0812">Transmembrane</keyword>
<dbReference type="KEGG" id="bnn:FOA43_003575"/>
<protein>
    <recommendedName>
        <fullName evidence="4">Threonine/serine exporter-like N-terminal domain-containing protein</fullName>
    </recommendedName>
</protein>
<dbReference type="InterPro" id="IPR051361">
    <property type="entry name" value="ThrE/Ser_Exporter"/>
</dbReference>
<organism evidence="5 6">
    <name type="scientific">Eeniella nana</name>
    <name type="common">Yeast</name>
    <name type="synonym">Brettanomyces nanus</name>
    <dbReference type="NCBI Taxonomy" id="13502"/>
    <lineage>
        <taxon>Eukaryota</taxon>
        <taxon>Fungi</taxon>
        <taxon>Dikarya</taxon>
        <taxon>Ascomycota</taxon>
        <taxon>Saccharomycotina</taxon>
        <taxon>Pichiomycetes</taxon>
        <taxon>Pichiales</taxon>
        <taxon>Pichiaceae</taxon>
        <taxon>Brettanomyces</taxon>
    </lineage>
</organism>
<name>A0A875S956_EENNA</name>
<keyword evidence="6" id="KW-1185">Reference proteome</keyword>
<dbReference type="Pfam" id="PF06738">
    <property type="entry name" value="ThrE"/>
    <property type="match status" value="1"/>
</dbReference>
<evidence type="ECO:0000256" key="3">
    <source>
        <dbReference type="SAM" id="Phobius"/>
    </source>
</evidence>
<dbReference type="InterPro" id="IPR010619">
    <property type="entry name" value="ThrE-like_N"/>
</dbReference>
<feature type="transmembrane region" description="Helical" evidence="3">
    <location>
        <begin position="834"/>
        <end position="851"/>
    </location>
</feature>
<feature type="transmembrane region" description="Helical" evidence="3">
    <location>
        <begin position="675"/>
        <end position="696"/>
    </location>
</feature>